<proteinExistence type="predicted"/>
<feature type="domain" description="Reverse transcriptase zinc-binding" evidence="1">
    <location>
        <begin position="325"/>
        <end position="392"/>
    </location>
</feature>
<comment type="caution">
    <text evidence="2">The sequence shown here is derived from an EMBL/GenBank/DDBJ whole genome shotgun (WGS) entry which is preliminary data.</text>
</comment>
<dbReference type="PANTHER" id="PTHR33116:SF86">
    <property type="entry name" value="REVERSE TRANSCRIPTASE DOMAIN-CONTAINING PROTEIN"/>
    <property type="match status" value="1"/>
</dbReference>
<dbReference type="AlphaFoldDB" id="A0A9N7NHG9"/>
<keyword evidence="3" id="KW-1185">Reference proteome</keyword>
<evidence type="ECO:0000313" key="2">
    <source>
        <dbReference type="EMBL" id="CAA0828925.1"/>
    </source>
</evidence>
<protein>
    <submittedName>
        <fullName evidence="2">Ribonuclease H-like superfamily protein</fullName>
    </submittedName>
</protein>
<sequence>MFLSKNCSSELAGKIGNILRGVVIKRSSRYLGLPLGIGASKKDAFQFVEDSVRVRIESWKNSLLSTAGKEVLIKFVLQALPVYVMSCFMIPIGLCKNICRLMARFWWNKNSSNDHSLHWKAWEKMAIPKSDGGLGFLDIRTMNKALILKQLWRLIDQPELLVSKVLKARYFPNSSIFDWQFSHGNSWLWKSWSSVIPVLKDHLNILIRNGADVKISDHKWVPGIIGGKPSLRVQIDGQMFLVQDLILAGGCGWDENLVKALFLEEDADRILQINSLDPRLADQWNCSFVDKGKFSVKRTYKFLAAGLVSSAEGAECSLMAGNNKKARLRCWNLKIMGKVKHFIWTCFSNILPVNVNLSSRGLDIDIICKVCGEAEETLDHVLFQCDRAVRVWQIAPVQWNRVSQEQLSFKHWW</sequence>
<dbReference type="EMBL" id="CACSLK010027758">
    <property type="protein sequence ID" value="CAA0828925.1"/>
    <property type="molecule type" value="Genomic_DNA"/>
</dbReference>
<dbReference type="InterPro" id="IPR026960">
    <property type="entry name" value="RVT-Znf"/>
</dbReference>
<evidence type="ECO:0000313" key="3">
    <source>
        <dbReference type="Proteomes" id="UP001153555"/>
    </source>
</evidence>
<dbReference type="Pfam" id="PF13966">
    <property type="entry name" value="zf-RVT"/>
    <property type="match status" value="1"/>
</dbReference>
<accession>A0A9N7NHG9</accession>
<gene>
    <name evidence="2" type="ORF">SHERM_24546</name>
</gene>
<dbReference type="Proteomes" id="UP001153555">
    <property type="component" value="Unassembled WGS sequence"/>
</dbReference>
<dbReference type="PANTHER" id="PTHR33116">
    <property type="entry name" value="REVERSE TRANSCRIPTASE ZINC-BINDING DOMAIN-CONTAINING PROTEIN-RELATED-RELATED"/>
    <property type="match status" value="1"/>
</dbReference>
<dbReference type="OrthoDB" id="913740at2759"/>
<reference evidence="2" key="1">
    <citation type="submission" date="2019-12" db="EMBL/GenBank/DDBJ databases">
        <authorList>
            <person name="Scholes J."/>
        </authorList>
    </citation>
    <scope>NUCLEOTIDE SEQUENCE</scope>
</reference>
<name>A0A9N7NHG9_STRHE</name>
<organism evidence="2 3">
    <name type="scientific">Striga hermonthica</name>
    <name type="common">Purple witchweed</name>
    <name type="synonym">Buchnera hermonthica</name>
    <dbReference type="NCBI Taxonomy" id="68872"/>
    <lineage>
        <taxon>Eukaryota</taxon>
        <taxon>Viridiplantae</taxon>
        <taxon>Streptophyta</taxon>
        <taxon>Embryophyta</taxon>
        <taxon>Tracheophyta</taxon>
        <taxon>Spermatophyta</taxon>
        <taxon>Magnoliopsida</taxon>
        <taxon>eudicotyledons</taxon>
        <taxon>Gunneridae</taxon>
        <taxon>Pentapetalae</taxon>
        <taxon>asterids</taxon>
        <taxon>lamiids</taxon>
        <taxon>Lamiales</taxon>
        <taxon>Orobanchaceae</taxon>
        <taxon>Buchnereae</taxon>
        <taxon>Striga</taxon>
    </lineage>
</organism>
<evidence type="ECO:0000259" key="1">
    <source>
        <dbReference type="Pfam" id="PF13966"/>
    </source>
</evidence>